<feature type="compositionally biased region" description="Polar residues" evidence="1">
    <location>
        <begin position="185"/>
        <end position="194"/>
    </location>
</feature>
<evidence type="ECO:0000256" key="2">
    <source>
        <dbReference type="SAM" id="SignalP"/>
    </source>
</evidence>
<keyword evidence="2" id="KW-0732">Signal</keyword>
<dbReference type="AlphaFoldDB" id="A0A7Y0FJ64"/>
<dbReference type="Proteomes" id="UP000552615">
    <property type="component" value="Unassembled WGS sequence"/>
</dbReference>
<sequence>MKKTLLICFCVVGFCLQAQTYSEKDFKQTVAQVNTAKTESEYETIFQKFSTFTSSKPSEKWEAYYYAALSAYLKAELQLKKTPSADVSNVSALAGKYAKGGLSDSKSNNAESDILFGLIALQKAQIKGAKDVKSNMDIASQMIAKAEAVTPENPRLAILKAKLAEMSGNKESAEKLFKKALTGLETKSTSSSAPSWGRQLIPSMN</sequence>
<feature type="signal peptide" evidence="2">
    <location>
        <begin position="1"/>
        <end position="20"/>
    </location>
</feature>
<proteinExistence type="predicted"/>
<protein>
    <recommendedName>
        <fullName evidence="5">Tetratricopeptide repeat protein</fullName>
    </recommendedName>
</protein>
<reference evidence="3 4" key="1">
    <citation type="submission" date="2020-04" db="EMBL/GenBank/DDBJ databases">
        <title>Chryseobacterium sp. RJ-7-14 sp. nov., isolated from Jeju soil.</title>
        <authorList>
            <person name="Dahal R.H."/>
            <person name="Chaudhary D.K."/>
        </authorList>
    </citation>
    <scope>NUCLEOTIDE SEQUENCE [LARGE SCALE GENOMIC DNA]</scope>
    <source>
        <strain evidence="3 4">RJ-7-14</strain>
    </source>
</reference>
<evidence type="ECO:0000313" key="4">
    <source>
        <dbReference type="Proteomes" id="UP000552615"/>
    </source>
</evidence>
<dbReference type="InterPro" id="IPR011990">
    <property type="entry name" value="TPR-like_helical_dom_sf"/>
</dbReference>
<dbReference type="RefSeq" id="WP_169231424.1">
    <property type="nucleotide sequence ID" value="NZ_JABBGF010000002.1"/>
</dbReference>
<dbReference type="EMBL" id="JABBGF010000002">
    <property type="protein sequence ID" value="NML58061.1"/>
    <property type="molecule type" value="Genomic_DNA"/>
</dbReference>
<name>A0A7Y0FJ64_9FLAO</name>
<organism evidence="3 4">
    <name type="scientific">Chryseobacterium cheonjiense</name>
    <dbReference type="NCBI Taxonomy" id="2728845"/>
    <lineage>
        <taxon>Bacteria</taxon>
        <taxon>Pseudomonadati</taxon>
        <taxon>Bacteroidota</taxon>
        <taxon>Flavobacteriia</taxon>
        <taxon>Flavobacteriales</taxon>
        <taxon>Weeksellaceae</taxon>
        <taxon>Chryseobacterium group</taxon>
        <taxon>Chryseobacterium</taxon>
    </lineage>
</organism>
<evidence type="ECO:0008006" key="5">
    <source>
        <dbReference type="Google" id="ProtNLM"/>
    </source>
</evidence>
<keyword evidence="4" id="KW-1185">Reference proteome</keyword>
<feature type="region of interest" description="Disordered" evidence="1">
    <location>
        <begin position="185"/>
        <end position="205"/>
    </location>
</feature>
<evidence type="ECO:0000313" key="3">
    <source>
        <dbReference type="EMBL" id="NML58061.1"/>
    </source>
</evidence>
<dbReference type="SUPFAM" id="SSF48452">
    <property type="entry name" value="TPR-like"/>
    <property type="match status" value="1"/>
</dbReference>
<gene>
    <name evidence="3" type="ORF">HHL20_11965</name>
</gene>
<accession>A0A7Y0FJ64</accession>
<feature type="chain" id="PRO_5031364007" description="Tetratricopeptide repeat protein" evidence="2">
    <location>
        <begin position="21"/>
        <end position="205"/>
    </location>
</feature>
<evidence type="ECO:0000256" key="1">
    <source>
        <dbReference type="SAM" id="MobiDB-lite"/>
    </source>
</evidence>
<comment type="caution">
    <text evidence="3">The sequence shown here is derived from an EMBL/GenBank/DDBJ whole genome shotgun (WGS) entry which is preliminary data.</text>
</comment>